<dbReference type="InterPro" id="IPR050765">
    <property type="entry name" value="Riboflavin_Biosynth_HTPR"/>
</dbReference>
<dbReference type="SUPFAM" id="SSF53597">
    <property type="entry name" value="Dihydrofolate reductase-like"/>
    <property type="match status" value="1"/>
</dbReference>
<dbReference type="InterPro" id="IPR016193">
    <property type="entry name" value="Cytidine_deaminase-like"/>
</dbReference>
<dbReference type="GO" id="GO:0009231">
    <property type="term" value="P:riboflavin biosynthetic process"/>
    <property type="evidence" value="ECO:0007669"/>
    <property type="project" value="UniProtKB-KW"/>
</dbReference>
<feature type="binding site" evidence="12">
    <location>
        <position position="160"/>
    </location>
    <ligand>
        <name>NADP(+)</name>
        <dbReference type="ChEBI" id="CHEBI:58349"/>
    </ligand>
</feature>
<dbReference type="PANTHER" id="PTHR38011:SF7">
    <property type="entry name" value="2,5-DIAMINO-6-RIBOSYLAMINO-4(3H)-PYRIMIDINONE 5'-PHOSPHATE REDUCTASE"/>
    <property type="match status" value="1"/>
</dbReference>
<sequence length="364" mass="38892">MTDAESTHRRWLDVAARLATSGLGSTGTGPTVGAIVVDPSRQLVLGRAVTPPRGAEQAELLALADTKGLTEGRTLYLTLEPAAHYTAFPPATDPIIAAGIARVVVGALDPDRVHAGEGLRALADAGIETVHVTHEPSRLLNEGYATRVTKGRPFVSLKIALSRDGMAGYGRPGEPLPFGAEAQRFVARERAAADAVMSGAARAEIEDNDLRVRLSGLEGRAGLRVILAGTRDLDQRIELFAAVSGIPILVVTTPDRPLALWRGVEVVAIEGRRGHPELRHVLALLGERGINRLFVESGARLAESFIAGELVDRLHVIDAAREIGRSGIPAALLGRFDDRIAAARFSEVDRRVLGEDNVRTFERL</sequence>
<keyword evidence="10" id="KW-0479">Metal-binding</keyword>
<dbReference type="Gene3D" id="3.40.430.10">
    <property type="entry name" value="Dihydrofolate Reductase, subunit A"/>
    <property type="match status" value="1"/>
</dbReference>
<dbReference type="PIRSF" id="PIRSF006769">
    <property type="entry name" value="RibD"/>
    <property type="match status" value="1"/>
</dbReference>
<comment type="pathway">
    <text evidence="2 10">Cofactor biosynthesis; riboflavin biosynthesis; 5-amino-6-(D-ribitylamino)uracil from GTP: step 2/4.</text>
</comment>
<dbReference type="EC" id="3.5.4.26" evidence="10"/>
<evidence type="ECO:0000256" key="3">
    <source>
        <dbReference type="ARBA" id="ARBA00004910"/>
    </source>
</evidence>
<comment type="catalytic activity">
    <reaction evidence="10">
        <text>2,5-diamino-6-hydroxy-4-(5-phosphoribosylamino)-pyrimidine + H2O + H(+) = 5-amino-6-(5-phospho-D-ribosylamino)uracil + NH4(+)</text>
        <dbReference type="Rhea" id="RHEA:21868"/>
        <dbReference type="ChEBI" id="CHEBI:15377"/>
        <dbReference type="ChEBI" id="CHEBI:15378"/>
        <dbReference type="ChEBI" id="CHEBI:28938"/>
        <dbReference type="ChEBI" id="CHEBI:58453"/>
        <dbReference type="ChEBI" id="CHEBI:58614"/>
        <dbReference type="EC" id="3.5.4.26"/>
    </reaction>
</comment>
<keyword evidence="7 10" id="KW-0521">NADP</keyword>
<dbReference type="Gene3D" id="3.40.140.10">
    <property type="entry name" value="Cytidine Deaminase, domain 2"/>
    <property type="match status" value="1"/>
</dbReference>
<feature type="domain" description="CMP/dCMP-type deaminase" evidence="13">
    <location>
        <begin position="6"/>
        <end position="130"/>
    </location>
</feature>
<keyword evidence="10" id="KW-0862">Zinc</keyword>
<keyword evidence="8 10" id="KW-0560">Oxidoreductase</keyword>
<comment type="function">
    <text evidence="1 10">Converts 2,5-diamino-6-(ribosylamino)-4(3h)-pyrimidinone 5'-phosphate into 5-amino-6-(ribosylamino)-2,4(1h,3h)-pyrimidinedione 5'-phosphate.</text>
</comment>
<feature type="binding site" evidence="12">
    <location>
        <position position="190"/>
    </location>
    <ligand>
        <name>substrate</name>
    </ligand>
</feature>
<evidence type="ECO:0000256" key="8">
    <source>
        <dbReference type="ARBA" id="ARBA00023002"/>
    </source>
</evidence>
<dbReference type="PANTHER" id="PTHR38011">
    <property type="entry name" value="DIHYDROFOLATE REDUCTASE FAMILY PROTEIN (AFU_ORTHOLOGUE AFUA_8G06820)"/>
    <property type="match status" value="1"/>
</dbReference>
<feature type="active site" description="Proton donor" evidence="11">
    <location>
        <position position="59"/>
    </location>
</feature>
<comment type="similarity">
    <text evidence="4 10">In the N-terminal section; belongs to the cytidine and deoxycytidylate deaminase family.</text>
</comment>
<feature type="binding site" evidence="12">
    <location>
        <begin position="298"/>
        <end position="304"/>
    </location>
    <ligand>
        <name>NADP(+)</name>
        <dbReference type="ChEBI" id="CHEBI:58349"/>
    </ligand>
</feature>
<keyword evidence="9" id="KW-0511">Multifunctional enzyme</keyword>
<evidence type="ECO:0000256" key="11">
    <source>
        <dbReference type="PIRSR" id="PIRSR006769-1"/>
    </source>
</evidence>
<reference evidence="14" key="1">
    <citation type="submission" date="2020-07" db="EMBL/GenBank/DDBJ databases">
        <title>Huge and variable diversity of episymbiotic CPR bacteria and DPANN archaea in groundwater ecosystems.</title>
        <authorList>
            <person name="He C.Y."/>
            <person name="Keren R."/>
            <person name="Whittaker M."/>
            <person name="Farag I.F."/>
            <person name="Doudna J."/>
            <person name="Cate J.H.D."/>
            <person name="Banfield J.F."/>
        </authorList>
    </citation>
    <scope>NUCLEOTIDE SEQUENCE</scope>
    <source>
        <strain evidence="14">NC_groundwater_1586_Pr3_B-0.1um_66_15</strain>
    </source>
</reference>
<dbReference type="NCBIfam" id="TIGR00326">
    <property type="entry name" value="eubact_ribD"/>
    <property type="match status" value="1"/>
</dbReference>
<dbReference type="Pfam" id="PF01872">
    <property type="entry name" value="RibD_C"/>
    <property type="match status" value="1"/>
</dbReference>
<dbReference type="EC" id="1.1.1.193" evidence="10"/>
<evidence type="ECO:0000313" key="15">
    <source>
        <dbReference type="Proteomes" id="UP000782610"/>
    </source>
</evidence>
<evidence type="ECO:0000256" key="9">
    <source>
        <dbReference type="ARBA" id="ARBA00023268"/>
    </source>
</evidence>
<comment type="cofactor">
    <cofactor evidence="10">
        <name>Zn(2+)</name>
        <dbReference type="ChEBI" id="CHEBI:29105"/>
    </cofactor>
    <text evidence="10">Binds 1 zinc ion.</text>
</comment>
<dbReference type="InterPro" id="IPR004794">
    <property type="entry name" value="Eubact_RibD"/>
</dbReference>
<comment type="pathway">
    <text evidence="3 10">Cofactor biosynthesis; riboflavin biosynthesis; 5-amino-6-(D-ribitylamino)uracil from GTP: step 3/4.</text>
</comment>
<dbReference type="GO" id="GO:0046872">
    <property type="term" value="F:metal ion binding"/>
    <property type="evidence" value="ECO:0007669"/>
    <property type="project" value="UniProtKB-KW"/>
</dbReference>
<dbReference type="PROSITE" id="PS51747">
    <property type="entry name" value="CYT_DCMP_DEAMINASES_2"/>
    <property type="match status" value="1"/>
</dbReference>
<gene>
    <name evidence="14" type="primary">ribD</name>
    <name evidence="14" type="ORF">HY834_13735</name>
</gene>
<accession>A0A933L441</accession>
<comment type="caution">
    <text evidence="14">The sequence shown here is derived from an EMBL/GenBank/DDBJ whole genome shotgun (WGS) entry which is preliminary data.</text>
</comment>
<evidence type="ECO:0000256" key="6">
    <source>
        <dbReference type="ARBA" id="ARBA00022619"/>
    </source>
</evidence>
<feature type="binding site" evidence="12">
    <location>
        <position position="210"/>
    </location>
    <ligand>
        <name>substrate</name>
    </ligand>
</feature>
<feature type="binding site" evidence="12">
    <location>
        <position position="296"/>
    </location>
    <ligand>
        <name>substrate</name>
    </ligand>
</feature>
<organism evidence="14 15">
    <name type="scientific">Devosia nanyangense</name>
    <dbReference type="NCBI Taxonomy" id="1228055"/>
    <lineage>
        <taxon>Bacteria</taxon>
        <taxon>Pseudomonadati</taxon>
        <taxon>Pseudomonadota</taxon>
        <taxon>Alphaproteobacteria</taxon>
        <taxon>Hyphomicrobiales</taxon>
        <taxon>Devosiaceae</taxon>
        <taxon>Devosia</taxon>
    </lineage>
</organism>
<dbReference type="SUPFAM" id="SSF53927">
    <property type="entry name" value="Cytidine deaminase-like"/>
    <property type="match status" value="1"/>
</dbReference>
<comment type="similarity">
    <text evidence="5 10">In the C-terminal section; belongs to the HTP reductase family.</text>
</comment>
<dbReference type="EMBL" id="JACRAF010000038">
    <property type="protein sequence ID" value="MBI4922802.1"/>
    <property type="molecule type" value="Genomic_DNA"/>
</dbReference>
<protein>
    <recommendedName>
        <fullName evidence="10">Riboflavin biosynthesis protein RibD</fullName>
    </recommendedName>
    <domain>
        <recommendedName>
            <fullName evidence="10">Diaminohydroxyphosphoribosylaminopyrimidine deaminase</fullName>
            <shortName evidence="10">DRAP deaminase</shortName>
            <ecNumber evidence="10">3.5.4.26</ecNumber>
        </recommendedName>
        <alternativeName>
            <fullName evidence="10">Riboflavin-specific deaminase</fullName>
        </alternativeName>
    </domain>
    <domain>
        <recommendedName>
            <fullName evidence="10">5-amino-6-(5-phosphoribosylamino)uracil reductase</fullName>
            <ecNumber evidence="10">1.1.1.193</ecNumber>
        </recommendedName>
        <alternativeName>
            <fullName evidence="10">HTP reductase</fullName>
        </alternativeName>
    </domain>
</protein>
<evidence type="ECO:0000259" key="13">
    <source>
        <dbReference type="PROSITE" id="PS51747"/>
    </source>
</evidence>
<evidence type="ECO:0000256" key="12">
    <source>
        <dbReference type="PIRSR" id="PIRSR006769-2"/>
    </source>
</evidence>
<dbReference type="GO" id="GO:0008835">
    <property type="term" value="F:diaminohydroxyphosphoribosylaminopyrimidine deaminase activity"/>
    <property type="evidence" value="ECO:0007669"/>
    <property type="project" value="UniProtKB-EC"/>
</dbReference>
<evidence type="ECO:0000256" key="7">
    <source>
        <dbReference type="ARBA" id="ARBA00022857"/>
    </source>
</evidence>
<dbReference type="InterPro" id="IPR024072">
    <property type="entry name" value="DHFR-like_dom_sf"/>
</dbReference>
<evidence type="ECO:0000313" key="14">
    <source>
        <dbReference type="EMBL" id="MBI4922802.1"/>
    </source>
</evidence>
<evidence type="ECO:0000256" key="5">
    <source>
        <dbReference type="ARBA" id="ARBA00007417"/>
    </source>
</evidence>
<dbReference type="AlphaFoldDB" id="A0A933L441"/>
<evidence type="ECO:0000256" key="4">
    <source>
        <dbReference type="ARBA" id="ARBA00005259"/>
    </source>
</evidence>
<keyword evidence="10 14" id="KW-0378">Hydrolase</keyword>
<dbReference type="InterPro" id="IPR002734">
    <property type="entry name" value="RibDG_C"/>
</dbReference>
<dbReference type="Proteomes" id="UP000782610">
    <property type="component" value="Unassembled WGS sequence"/>
</dbReference>
<dbReference type="InterPro" id="IPR002125">
    <property type="entry name" value="CMP_dCMP_dom"/>
</dbReference>
<comment type="catalytic activity">
    <reaction evidence="10">
        <text>5-amino-6-(5-phospho-D-ribitylamino)uracil + NADP(+) = 5-amino-6-(5-phospho-D-ribosylamino)uracil + NADPH + H(+)</text>
        <dbReference type="Rhea" id="RHEA:17845"/>
        <dbReference type="ChEBI" id="CHEBI:15378"/>
        <dbReference type="ChEBI" id="CHEBI:57783"/>
        <dbReference type="ChEBI" id="CHEBI:58349"/>
        <dbReference type="ChEBI" id="CHEBI:58421"/>
        <dbReference type="ChEBI" id="CHEBI:58453"/>
        <dbReference type="EC" id="1.1.1.193"/>
    </reaction>
</comment>
<evidence type="ECO:0000256" key="10">
    <source>
        <dbReference type="PIRNR" id="PIRNR006769"/>
    </source>
</evidence>
<feature type="binding site" evidence="12">
    <location>
        <position position="213"/>
    </location>
    <ligand>
        <name>substrate</name>
    </ligand>
</feature>
<proteinExistence type="inferred from homology"/>
<dbReference type="GO" id="GO:0008703">
    <property type="term" value="F:5-amino-6-(5-phosphoribosylamino)uracil reductase activity"/>
    <property type="evidence" value="ECO:0007669"/>
    <property type="project" value="UniProtKB-EC"/>
</dbReference>
<keyword evidence="6 10" id="KW-0686">Riboflavin biosynthesis</keyword>
<evidence type="ECO:0000256" key="2">
    <source>
        <dbReference type="ARBA" id="ARBA00004882"/>
    </source>
</evidence>
<name>A0A933L441_9HYPH</name>
<evidence type="ECO:0000256" key="1">
    <source>
        <dbReference type="ARBA" id="ARBA00002151"/>
    </source>
</evidence>